<protein>
    <submittedName>
        <fullName evidence="2">CHAT domain-containing protein</fullName>
    </submittedName>
</protein>
<evidence type="ECO:0000313" key="3">
    <source>
        <dbReference type="Proteomes" id="UP000663720"/>
    </source>
</evidence>
<dbReference type="InterPro" id="IPR024983">
    <property type="entry name" value="CHAT_dom"/>
</dbReference>
<sequence length="78" mass="8245">MGIAGIALRAGAKSSVATLWPVIDQGAALTITELYGQLKIPGISKAQAVQNTQKLMIKHPDFNHPAFWAAFVLIGSSI</sequence>
<name>A0A975GHG7_9BACT</name>
<accession>A0A975GHG7</accession>
<proteinExistence type="predicted"/>
<dbReference type="Proteomes" id="UP000663720">
    <property type="component" value="Chromosome"/>
</dbReference>
<dbReference type="KEGG" id="dli:dnl_37660"/>
<reference evidence="2" key="1">
    <citation type="journal article" date="2021" name="Microb. Physiol.">
        <title>Proteogenomic Insights into the Physiology of Marine, Sulfate-Reducing, Filamentous Desulfonema limicola and Desulfonema magnum.</title>
        <authorList>
            <person name="Schnaars V."/>
            <person name="Wohlbrand L."/>
            <person name="Scheve S."/>
            <person name="Hinrichs C."/>
            <person name="Reinhardt R."/>
            <person name="Rabus R."/>
        </authorList>
    </citation>
    <scope>NUCLEOTIDE SEQUENCE</scope>
    <source>
        <strain evidence="2">5ac10</strain>
    </source>
</reference>
<evidence type="ECO:0000259" key="1">
    <source>
        <dbReference type="Pfam" id="PF12770"/>
    </source>
</evidence>
<keyword evidence="3" id="KW-1185">Reference proteome</keyword>
<dbReference type="RefSeq" id="WP_207687464.1">
    <property type="nucleotide sequence ID" value="NZ_CP061799.1"/>
</dbReference>
<gene>
    <name evidence="2" type="ORF">dnl_37660</name>
</gene>
<dbReference type="EMBL" id="CP061799">
    <property type="protein sequence ID" value="QTA81431.1"/>
    <property type="molecule type" value="Genomic_DNA"/>
</dbReference>
<feature type="domain" description="CHAT" evidence="1">
    <location>
        <begin position="2"/>
        <end position="76"/>
    </location>
</feature>
<dbReference type="AlphaFoldDB" id="A0A975GHG7"/>
<dbReference type="Pfam" id="PF12770">
    <property type="entry name" value="CHAT"/>
    <property type="match status" value="1"/>
</dbReference>
<evidence type="ECO:0000313" key="2">
    <source>
        <dbReference type="EMBL" id="QTA81431.1"/>
    </source>
</evidence>
<organism evidence="2 3">
    <name type="scientific">Desulfonema limicola</name>
    <dbReference type="NCBI Taxonomy" id="45656"/>
    <lineage>
        <taxon>Bacteria</taxon>
        <taxon>Pseudomonadati</taxon>
        <taxon>Thermodesulfobacteriota</taxon>
        <taxon>Desulfobacteria</taxon>
        <taxon>Desulfobacterales</taxon>
        <taxon>Desulfococcaceae</taxon>
        <taxon>Desulfonema</taxon>
    </lineage>
</organism>